<protein>
    <recommendedName>
        <fullName evidence="3">Lipoprotein</fullName>
    </recommendedName>
</protein>
<accession>A0A833JBV8</accession>
<dbReference type="AlphaFoldDB" id="A0A833JBV8"/>
<dbReference type="PROSITE" id="PS51257">
    <property type="entry name" value="PROKAR_LIPOPROTEIN"/>
    <property type="match status" value="1"/>
</dbReference>
<keyword evidence="2" id="KW-1185">Reference proteome</keyword>
<comment type="caution">
    <text evidence="1">The sequence shown here is derived from an EMBL/GenBank/DDBJ whole genome shotgun (WGS) entry which is preliminary data.</text>
</comment>
<name>A0A833JBV8_9BACT</name>
<dbReference type="Proteomes" id="UP000442694">
    <property type="component" value="Unassembled WGS sequence"/>
</dbReference>
<proteinExistence type="predicted"/>
<dbReference type="RefSeq" id="WP_152213199.1">
    <property type="nucleotide sequence ID" value="NZ_WFLN01000007.1"/>
</dbReference>
<evidence type="ECO:0000313" key="1">
    <source>
        <dbReference type="EMBL" id="KAB8029856.1"/>
    </source>
</evidence>
<evidence type="ECO:0000313" key="2">
    <source>
        <dbReference type="Proteomes" id="UP000442694"/>
    </source>
</evidence>
<evidence type="ECO:0008006" key="3">
    <source>
        <dbReference type="Google" id="ProtNLM"/>
    </source>
</evidence>
<reference evidence="1 2" key="1">
    <citation type="submission" date="2019-10" db="EMBL/GenBank/DDBJ databases">
        <title>New genus of Silvanigrellaceae.</title>
        <authorList>
            <person name="Pitt A."/>
            <person name="Hahn M.W."/>
        </authorList>
    </citation>
    <scope>NUCLEOTIDE SEQUENCE [LARGE SCALE GENOMIC DNA]</scope>
    <source>
        <strain evidence="1 2">33A1-SZDP</strain>
    </source>
</reference>
<gene>
    <name evidence="1" type="ORF">GCL57_09975</name>
</gene>
<dbReference type="EMBL" id="WFLN01000007">
    <property type="protein sequence ID" value="KAB8029856.1"/>
    <property type="molecule type" value="Genomic_DNA"/>
</dbReference>
<organism evidence="1 2">
    <name type="scientific">Fluviispira multicolorata</name>
    <dbReference type="NCBI Taxonomy" id="2654512"/>
    <lineage>
        <taxon>Bacteria</taxon>
        <taxon>Pseudomonadati</taxon>
        <taxon>Bdellovibrionota</taxon>
        <taxon>Oligoflexia</taxon>
        <taxon>Silvanigrellales</taxon>
        <taxon>Silvanigrellaceae</taxon>
        <taxon>Fluviispira</taxon>
    </lineage>
</organism>
<sequence length="211" mass="24040">MKKNHILKYKVLITLSFVLSITSCTSISDIAEKTTLSIDKNVSIGKTKVLVLPIMSQTNSTFNSTLLDAHFITLWENNIGKENIIPIPYLVLKENKNATEALEILSNSMKTKKPSKIKGTVAEVFLNDISTKYGHYPISLTSISADKDFYDSNGNFTTYIGLFDIKTFTWKWVTERSYKNNLFIVKFEDAVQQSIKTSFNDFKKENYDSLF</sequence>